<name>A0ABS8GXV4_9SPHN</name>
<evidence type="ECO:0000313" key="7">
    <source>
        <dbReference type="Proteomes" id="UP001198830"/>
    </source>
</evidence>
<keyword evidence="7" id="KW-1185">Reference proteome</keyword>
<feature type="transmembrane region" description="Helical" evidence="5">
    <location>
        <begin position="191"/>
        <end position="212"/>
    </location>
</feature>
<feature type="transmembrane region" description="Helical" evidence="5">
    <location>
        <begin position="7"/>
        <end position="37"/>
    </location>
</feature>
<comment type="caution">
    <text evidence="6">The sequence shown here is derived from an EMBL/GenBank/DDBJ whole genome shotgun (WGS) entry which is preliminary data.</text>
</comment>
<keyword evidence="5" id="KW-1003">Cell membrane</keyword>
<dbReference type="PANTHER" id="PTHR43701">
    <property type="entry name" value="MEMBRANE TRANSPORTER PROTEIN MJ0441-RELATED"/>
    <property type="match status" value="1"/>
</dbReference>
<gene>
    <name evidence="6" type="ORF">LL253_00280</name>
</gene>
<sequence>MDWLHAIAGLFVGVMVGMTGVGGGSLMAPILILLFGVSPTTAVGTDLWFAAITKSVGGFVHHHHGGAEGRPDYEVIKRLCLGSLPAAVIVLIFLSQIDAQQIKGGLIMNALGVVLILTAVATLFRGRFHHMAVHARKDTAHNFLRYQAGLTVTAGALLGAMVTLTSVGAGALGATLLLALYPLRMRLQKLIATDIVHAVPLTLVAGLGHLFIGNFNLLLLLNLLAGSIPGIIIGSMLASKVPEKMLQPLLACVLVVAGWRLLG</sequence>
<reference evidence="6 7" key="1">
    <citation type="submission" date="2021-10" db="EMBL/GenBank/DDBJ databases">
        <title>The diversity and Nitrogen Metabolism of Culturable Nitrate-Utilizing Bacteria Within the Oxygen Minimum Zone of the Changjiang (Yangtze River)Estuary.</title>
        <authorList>
            <person name="Zhang D."/>
            <person name="Zheng J."/>
            <person name="Liu S."/>
            <person name="He W."/>
        </authorList>
    </citation>
    <scope>NUCLEOTIDE SEQUENCE [LARGE SCALE GENOMIC DNA]</scope>
    <source>
        <strain evidence="6 7">FXH275-2</strain>
    </source>
</reference>
<comment type="similarity">
    <text evidence="5">Belongs to the 4-toluene sulfonate uptake permease (TSUP) (TC 2.A.102) family.</text>
</comment>
<dbReference type="Proteomes" id="UP001198830">
    <property type="component" value="Unassembled WGS sequence"/>
</dbReference>
<protein>
    <recommendedName>
        <fullName evidence="5">Probable membrane transporter protein</fullName>
    </recommendedName>
</protein>
<dbReference type="InterPro" id="IPR051598">
    <property type="entry name" value="TSUP/Inactive_protease-like"/>
</dbReference>
<feature type="transmembrane region" description="Helical" evidence="5">
    <location>
        <begin position="106"/>
        <end position="126"/>
    </location>
</feature>
<comment type="subcellular location">
    <subcellularLocation>
        <location evidence="5">Cell membrane</location>
        <topology evidence="5">Multi-pass membrane protein</topology>
    </subcellularLocation>
    <subcellularLocation>
        <location evidence="1">Membrane</location>
        <topology evidence="1">Multi-pass membrane protein</topology>
    </subcellularLocation>
</comment>
<evidence type="ECO:0000256" key="1">
    <source>
        <dbReference type="ARBA" id="ARBA00004141"/>
    </source>
</evidence>
<feature type="transmembrane region" description="Helical" evidence="5">
    <location>
        <begin position="146"/>
        <end position="179"/>
    </location>
</feature>
<dbReference type="EMBL" id="JAJGNP010000001">
    <property type="protein sequence ID" value="MCC4231121.1"/>
    <property type="molecule type" value="Genomic_DNA"/>
</dbReference>
<proteinExistence type="inferred from homology"/>
<keyword evidence="3 5" id="KW-1133">Transmembrane helix</keyword>
<evidence type="ECO:0000313" key="6">
    <source>
        <dbReference type="EMBL" id="MCC4231121.1"/>
    </source>
</evidence>
<evidence type="ECO:0000256" key="5">
    <source>
        <dbReference type="RuleBase" id="RU363041"/>
    </source>
</evidence>
<dbReference type="PANTHER" id="PTHR43701:SF2">
    <property type="entry name" value="MEMBRANE TRANSPORTER PROTEIN YJNA-RELATED"/>
    <property type="match status" value="1"/>
</dbReference>
<dbReference type="Pfam" id="PF01925">
    <property type="entry name" value="TauE"/>
    <property type="match status" value="1"/>
</dbReference>
<evidence type="ECO:0000256" key="4">
    <source>
        <dbReference type="ARBA" id="ARBA00023136"/>
    </source>
</evidence>
<keyword evidence="4 5" id="KW-0472">Membrane</keyword>
<evidence type="ECO:0000256" key="3">
    <source>
        <dbReference type="ARBA" id="ARBA00022989"/>
    </source>
</evidence>
<organism evidence="6 7">
    <name type="scientific">Sphingobium soli</name>
    <dbReference type="NCBI Taxonomy" id="1591116"/>
    <lineage>
        <taxon>Bacteria</taxon>
        <taxon>Pseudomonadati</taxon>
        <taxon>Pseudomonadota</taxon>
        <taxon>Alphaproteobacteria</taxon>
        <taxon>Sphingomonadales</taxon>
        <taxon>Sphingomonadaceae</taxon>
        <taxon>Sphingobium</taxon>
    </lineage>
</organism>
<dbReference type="InterPro" id="IPR002781">
    <property type="entry name" value="TM_pro_TauE-like"/>
</dbReference>
<accession>A0ABS8GXV4</accession>
<feature type="transmembrane region" description="Helical" evidence="5">
    <location>
        <begin position="218"/>
        <end position="238"/>
    </location>
</feature>
<evidence type="ECO:0000256" key="2">
    <source>
        <dbReference type="ARBA" id="ARBA00022692"/>
    </source>
</evidence>
<keyword evidence="2 5" id="KW-0812">Transmembrane</keyword>
<dbReference type="RefSeq" id="WP_228225793.1">
    <property type="nucleotide sequence ID" value="NZ_JAJGNP010000001.1"/>
</dbReference>
<feature type="transmembrane region" description="Helical" evidence="5">
    <location>
        <begin position="75"/>
        <end position="94"/>
    </location>
</feature>